<protein>
    <submittedName>
        <fullName evidence="1">Uncharacterized protein</fullName>
    </submittedName>
</protein>
<proteinExistence type="predicted"/>
<sequence length="54" mass="6135">MEQTLNFLFDSPLRGHESDIDVEICEAVTELRPDMNLLKFKKMDAAACVLHKGN</sequence>
<comment type="caution">
    <text evidence="1">The sequence shown here is derived from an EMBL/GenBank/DDBJ whole genome shotgun (WGS) entry which is preliminary data.</text>
</comment>
<dbReference type="Proteomes" id="UP001259239">
    <property type="component" value="Unassembled WGS sequence"/>
</dbReference>
<dbReference type="AlphaFoldDB" id="A0AAP5N281"/>
<reference evidence="1" key="2">
    <citation type="submission" date="2023-03" db="EMBL/GenBank/DDBJ databases">
        <authorList>
            <person name="Obshta O."/>
            <person name="Zabrodski M.W."/>
            <person name="Soomro T."/>
            <person name="Wilson G."/>
            <person name="Masood F."/>
            <person name="Thebeau J."/>
            <person name="Bezerra Da Silva M.C."/>
            <person name="Raza F."/>
            <person name="Biganski S."/>
            <person name="Jose M."/>
            <person name="Camilli M."/>
            <person name="Kozii I.V."/>
            <person name="Kozii R.V."/>
            <person name="Simko E."/>
            <person name="Wood S.C."/>
        </authorList>
    </citation>
    <scope>NUCLEOTIDE SEQUENCE</scope>
    <source>
        <strain evidence="1">PL001</strain>
    </source>
</reference>
<organism evidence="1 2">
    <name type="scientific">Paenibacillus larvae</name>
    <dbReference type="NCBI Taxonomy" id="1464"/>
    <lineage>
        <taxon>Bacteria</taxon>
        <taxon>Bacillati</taxon>
        <taxon>Bacillota</taxon>
        <taxon>Bacilli</taxon>
        <taxon>Bacillales</taxon>
        <taxon>Paenibacillaceae</taxon>
        <taxon>Paenibacillus</taxon>
    </lineage>
</organism>
<evidence type="ECO:0000313" key="1">
    <source>
        <dbReference type="EMBL" id="MDT2251817.1"/>
    </source>
</evidence>
<evidence type="ECO:0000313" key="2">
    <source>
        <dbReference type="Proteomes" id="UP001259239"/>
    </source>
</evidence>
<dbReference type="EMBL" id="JARQGV010000004">
    <property type="protein sequence ID" value="MDT2251817.1"/>
    <property type="molecule type" value="Genomic_DNA"/>
</dbReference>
<gene>
    <name evidence="1" type="ORF">P7H09_11100</name>
</gene>
<dbReference type="RefSeq" id="WP_268589504.1">
    <property type="nucleotide sequence ID" value="NZ_JAMDNE010000083.1"/>
</dbReference>
<name>A0AAP5N281_9BACL</name>
<reference evidence="1" key="1">
    <citation type="journal article" date="2023" name="J. Vet. Diagn. Invest.">
        <title>Oxytetracycline-resistant Paenibacillus larvae identified in commercial beekeeping operations in Saskatchewan using pooled honey sampling.</title>
        <authorList>
            <person name="Obshta O."/>
            <person name="Zabrodski M.W."/>
            <person name="Soomro T."/>
            <person name="Wilson G."/>
            <person name="Masood F."/>
            <person name="Thebeau J."/>
            <person name="Silva M.C.B."/>
            <person name="Biganski S."/>
            <person name="Kozii I.V."/>
            <person name="Koziy R.V."/>
            <person name="Raza M.F."/>
            <person name="Jose M.S."/>
            <person name="Simko E."/>
            <person name="Wood S.C."/>
        </authorList>
    </citation>
    <scope>NUCLEOTIDE SEQUENCE</scope>
    <source>
        <strain evidence="1">PL001</strain>
    </source>
</reference>
<accession>A0AAP5N281</accession>